<keyword evidence="1" id="KW-1133">Transmembrane helix</keyword>
<name>A0A1E3M0U5_9SPHN</name>
<dbReference type="AlphaFoldDB" id="A0A1E3M0U5"/>
<feature type="transmembrane region" description="Helical" evidence="1">
    <location>
        <begin position="12"/>
        <end position="35"/>
    </location>
</feature>
<keyword evidence="4" id="KW-1185">Reference proteome</keyword>
<dbReference type="Proteomes" id="UP000094487">
    <property type="component" value="Unassembled WGS sequence"/>
</dbReference>
<feature type="domain" description="TadE-like" evidence="2">
    <location>
        <begin position="12"/>
        <end position="47"/>
    </location>
</feature>
<reference evidence="3 4" key="1">
    <citation type="submission" date="2016-08" db="EMBL/GenBank/DDBJ databases">
        <title>Draft genome of the agarase producing Sphingomonas sp. MCT13.</title>
        <authorList>
            <person name="D'Andrea M.M."/>
            <person name="Rossolini G.M."/>
            <person name="Thaller M.C."/>
        </authorList>
    </citation>
    <scope>NUCLEOTIDE SEQUENCE [LARGE SCALE GENOMIC DNA]</scope>
    <source>
        <strain evidence="3 4">MCT13</strain>
    </source>
</reference>
<dbReference type="Pfam" id="PF07811">
    <property type="entry name" value="TadE"/>
    <property type="match status" value="1"/>
</dbReference>
<evidence type="ECO:0000313" key="4">
    <source>
        <dbReference type="Proteomes" id="UP000094487"/>
    </source>
</evidence>
<organism evidence="3 4">
    <name type="scientific">Sphingomonas turrisvirgatae</name>
    <dbReference type="NCBI Taxonomy" id="1888892"/>
    <lineage>
        <taxon>Bacteria</taxon>
        <taxon>Pseudomonadati</taxon>
        <taxon>Pseudomonadota</taxon>
        <taxon>Alphaproteobacteria</taxon>
        <taxon>Sphingomonadales</taxon>
        <taxon>Sphingomonadaceae</taxon>
        <taxon>Sphingomonas</taxon>
    </lineage>
</organism>
<dbReference type="EMBL" id="MDDS01000013">
    <property type="protein sequence ID" value="ODP38650.1"/>
    <property type="molecule type" value="Genomic_DNA"/>
</dbReference>
<evidence type="ECO:0000259" key="2">
    <source>
        <dbReference type="Pfam" id="PF07811"/>
    </source>
</evidence>
<comment type="caution">
    <text evidence="3">The sequence shown here is derived from an EMBL/GenBank/DDBJ whole genome shotgun (WGS) entry which is preliminary data.</text>
</comment>
<dbReference type="InterPro" id="IPR012495">
    <property type="entry name" value="TadE-like_dom"/>
</dbReference>
<gene>
    <name evidence="3" type="ORF">BFL28_01040</name>
</gene>
<accession>A0A1E3M0U5</accession>
<evidence type="ECO:0000256" key="1">
    <source>
        <dbReference type="SAM" id="Phobius"/>
    </source>
</evidence>
<protein>
    <recommendedName>
        <fullName evidence="2">TadE-like domain-containing protein</fullName>
    </recommendedName>
</protein>
<dbReference type="RefSeq" id="WP_069319738.1">
    <property type="nucleotide sequence ID" value="NZ_MDDS01000013.1"/>
</dbReference>
<dbReference type="OrthoDB" id="7306064at2"/>
<keyword evidence="1" id="KW-0472">Membrane</keyword>
<sequence length="194" mass="21106">MPRRAFRRDARGVSTIEFAILSPVLFLIICGGLEIGHTMYVQSVLTGQMQKAGRDLALEGSANVDARIALQAGVTNAVKTLVAKPTITFVTKAYHDYRNVGRPEEYVDTNGNGICDNNEPYVDANNSGSWDKDASNKGPEGAKDVVLFEATVKYDRMIVGPLFPFGKEVQLTSSTLLRNQPSTEQAAAPQRNCP</sequence>
<proteinExistence type="predicted"/>
<keyword evidence="1" id="KW-0812">Transmembrane</keyword>
<evidence type="ECO:0000313" key="3">
    <source>
        <dbReference type="EMBL" id="ODP38650.1"/>
    </source>
</evidence>
<dbReference type="STRING" id="1888892.BFL28_01040"/>